<dbReference type="InterPro" id="IPR002589">
    <property type="entry name" value="Macro_dom"/>
</dbReference>
<organism evidence="2">
    <name type="scientific">Propionibacterium freudenreichii subsp. freudenreichii</name>
    <dbReference type="NCBI Taxonomy" id="66712"/>
    <lineage>
        <taxon>Bacteria</taxon>
        <taxon>Bacillati</taxon>
        <taxon>Actinomycetota</taxon>
        <taxon>Actinomycetes</taxon>
        <taxon>Propionibacteriales</taxon>
        <taxon>Propionibacteriaceae</taxon>
        <taxon>Propionibacterium</taxon>
    </lineage>
</organism>
<protein>
    <recommendedName>
        <fullName evidence="1">Macro domain-containing protein</fullName>
    </recommendedName>
</protein>
<dbReference type="InterPro" id="IPR043472">
    <property type="entry name" value="Macro_dom-like"/>
</dbReference>
<proteinExistence type="predicted"/>
<sequence length="74" mass="7472">MTAISAVVGDITTQDVDAIVNPTNTEMSPGGGVDRAIHDAAGPLCDPHSGTPSAHEQEVRGAAGVVLPQVPTDR</sequence>
<gene>
    <name evidence="2" type="ORF">PFCIRM138_07250</name>
</gene>
<accession>A0A0B7NR95</accession>
<dbReference type="SUPFAM" id="SSF52949">
    <property type="entry name" value="Macro domain-like"/>
    <property type="match status" value="1"/>
</dbReference>
<feature type="domain" description="Macro" evidence="1">
    <location>
        <begin position="1"/>
        <end position="74"/>
    </location>
</feature>
<dbReference type="PROSITE" id="PS51154">
    <property type="entry name" value="MACRO"/>
    <property type="match status" value="1"/>
</dbReference>
<evidence type="ECO:0000313" key="2">
    <source>
        <dbReference type="EMBL" id="CEP26385.1"/>
    </source>
</evidence>
<dbReference type="EMBL" id="LM676408">
    <property type="protein sequence ID" value="CEP26385.1"/>
    <property type="molecule type" value="Genomic_DNA"/>
</dbReference>
<dbReference type="Gene3D" id="3.40.220.10">
    <property type="entry name" value="Leucine Aminopeptidase, subunit E, domain 1"/>
    <property type="match status" value="1"/>
</dbReference>
<reference evidence="2" key="1">
    <citation type="submission" date="2014-08" db="EMBL/GenBank/DDBJ databases">
        <authorList>
            <person name="Falentin Helene"/>
        </authorList>
    </citation>
    <scope>NUCLEOTIDE SEQUENCE</scope>
</reference>
<name>A0A0B7NR95_PROFF</name>
<dbReference type="AlphaFoldDB" id="A0A0B7NR95"/>
<evidence type="ECO:0000259" key="1">
    <source>
        <dbReference type="PROSITE" id="PS51154"/>
    </source>
</evidence>
<dbReference type="Pfam" id="PF01661">
    <property type="entry name" value="Macro"/>
    <property type="match status" value="1"/>
</dbReference>